<keyword evidence="2" id="KW-0804">Transcription</keyword>
<proteinExistence type="inferred from homology"/>
<keyword evidence="5" id="KW-1185">Reference proteome</keyword>
<sequence length="244" mass="28564">MTPLSQLADFQAKCLLEKTQVRRFHVAKRQGELVLCWHGKALVAIEPYHRLVWVKKMIQNRIVSTPSIPSTALIGSGLASEGYESTWFQHRTSYSMLFRWQVYSTFKAIENRDQNEQHKWLVYWAAYGSFSLVEVFTDKLISWFPRLASTSHRSAKQIYNNHLRPFLTRHQAGLVNEVYEQTVHCFFLQNSNTLETHNICRSRSLDHTKERFSMKLHHQANNKDKSQTLALNQNLNLNPIMKTN</sequence>
<dbReference type="InterPro" id="IPR005202">
    <property type="entry name" value="TF_GRAS"/>
</dbReference>
<dbReference type="PANTHER" id="PTHR12300">
    <property type="entry name" value="HVA22-LIKE PROTEINS"/>
    <property type="match status" value="1"/>
</dbReference>
<evidence type="ECO:0000256" key="2">
    <source>
        <dbReference type="ARBA" id="ARBA00023163"/>
    </source>
</evidence>
<evidence type="ECO:0000256" key="1">
    <source>
        <dbReference type="ARBA" id="ARBA00023015"/>
    </source>
</evidence>
<name>A0ABQ8E3L8_BRANA</name>
<evidence type="ECO:0000256" key="3">
    <source>
        <dbReference type="RuleBase" id="RU362006"/>
    </source>
</evidence>
<dbReference type="InterPro" id="IPR004345">
    <property type="entry name" value="TB2_DP1_HVA22"/>
</dbReference>
<comment type="subcellular location">
    <subcellularLocation>
        <location evidence="3">Membrane</location>
        <topology evidence="3">Multi-pass membrane protein</topology>
    </subcellularLocation>
</comment>
<evidence type="ECO:0000313" key="5">
    <source>
        <dbReference type="Proteomes" id="UP000824890"/>
    </source>
</evidence>
<dbReference type="Pfam" id="PF03134">
    <property type="entry name" value="TB2_DP1_HVA22"/>
    <property type="match status" value="1"/>
</dbReference>
<dbReference type="Proteomes" id="UP000824890">
    <property type="component" value="Unassembled WGS sequence"/>
</dbReference>
<protein>
    <recommendedName>
        <fullName evidence="3">HVA22-like protein</fullName>
    </recommendedName>
</protein>
<reference evidence="4 5" key="1">
    <citation type="submission" date="2021-05" db="EMBL/GenBank/DDBJ databases">
        <title>Genome Assembly of Synthetic Allotetraploid Brassica napus Reveals Homoeologous Exchanges between Subgenomes.</title>
        <authorList>
            <person name="Davis J.T."/>
        </authorList>
    </citation>
    <scope>NUCLEOTIDE SEQUENCE [LARGE SCALE GENOMIC DNA]</scope>
    <source>
        <strain evidence="5">cv. Da-Ae</strain>
        <tissue evidence="4">Seedling</tissue>
    </source>
</reference>
<gene>
    <name evidence="4" type="ORF">HID58_013321</name>
</gene>
<dbReference type="EMBL" id="JAGKQM010000003">
    <property type="protein sequence ID" value="KAH0936204.1"/>
    <property type="molecule type" value="Genomic_DNA"/>
</dbReference>
<dbReference type="Pfam" id="PF03514">
    <property type="entry name" value="GRAS"/>
    <property type="match status" value="1"/>
</dbReference>
<comment type="caution">
    <text evidence="4">The sequence shown here is derived from an EMBL/GenBank/DDBJ whole genome shotgun (WGS) entry which is preliminary data.</text>
</comment>
<accession>A0ABQ8E3L8</accession>
<comment type="similarity">
    <text evidence="3">Belongs to the DP1 family.</text>
</comment>
<dbReference type="PANTHER" id="PTHR12300:SF150">
    <property type="entry name" value="HVA22-LIKE PROTEIN K"/>
    <property type="match status" value="1"/>
</dbReference>
<keyword evidence="1" id="KW-0805">Transcription regulation</keyword>
<organism evidence="4 5">
    <name type="scientific">Brassica napus</name>
    <name type="common">Rape</name>
    <dbReference type="NCBI Taxonomy" id="3708"/>
    <lineage>
        <taxon>Eukaryota</taxon>
        <taxon>Viridiplantae</taxon>
        <taxon>Streptophyta</taxon>
        <taxon>Embryophyta</taxon>
        <taxon>Tracheophyta</taxon>
        <taxon>Spermatophyta</taxon>
        <taxon>Magnoliopsida</taxon>
        <taxon>eudicotyledons</taxon>
        <taxon>Gunneridae</taxon>
        <taxon>Pentapetalae</taxon>
        <taxon>rosids</taxon>
        <taxon>malvids</taxon>
        <taxon>Brassicales</taxon>
        <taxon>Brassicaceae</taxon>
        <taxon>Brassiceae</taxon>
        <taxon>Brassica</taxon>
    </lineage>
</organism>
<evidence type="ECO:0000313" key="4">
    <source>
        <dbReference type="EMBL" id="KAH0936204.1"/>
    </source>
</evidence>